<dbReference type="EMBL" id="JARQZJ010000039">
    <property type="protein sequence ID" value="KAK9876986.1"/>
    <property type="molecule type" value="Genomic_DNA"/>
</dbReference>
<dbReference type="AlphaFoldDB" id="A0AAW1TZG1"/>
<reference evidence="2 3" key="1">
    <citation type="submission" date="2023-03" db="EMBL/GenBank/DDBJ databases">
        <title>Genome insight into feeding habits of ladybird beetles.</title>
        <authorList>
            <person name="Li H.-S."/>
            <person name="Huang Y.-H."/>
            <person name="Pang H."/>
        </authorList>
    </citation>
    <scope>NUCLEOTIDE SEQUENCE [LARGE SCALE GENOMIC DNA]</scope>
    <source>
        <strain evidence="2">SYSU_2023b</strain>
        <tissue evidence="2">Whole body</tissue>
    </source>
</reference>
<evidence type="ECO:0000313" key="2">
    <source>
        <dbReference type="EMBL" id="KAK9876986.1"/>
    </source>
</evidence>
<feature type="region of interest" description="Disordered" evidence="1">
    <location>
        <begin position="18"/>
        <end position="38"/>
    </location>
</feature>
<name>A0AAW1TZG1_9CUCU</name>
<protein>
    <submittedName>
        <fullName evidence="2">Uncharacterized protein</fullName>
    </submittedName>
</protein>
<accession>A0AAW1TZG1</accession>
<dbReference type="Proteomes" id="UP001431783">
    <property type="component" value="Unassembled WGS sequence"/>
</dbReference>
<gene>
    <name evidence="2" type="ORF">WA026_016016</name>
</gene>
<evidence type="ECO:0000256" key="1">
    <source>
        <dbReference type="SAM" id="MobiDB-lite"/>
    </source>
</evidence>
<organism evidence="2 3">
    <name type="scientific">Henosepilachna vigintioctopunctata</name>
    <dbReference type="NCBI Taxonomy" id="420089"/>
    <lineage>
        <taxon>Eukaryota</taxon>
        <taxon>Metazoa</taxon>
        <taxon>Ecdysozoa</taxon>
        <taxon>Arthropoda</taxon>
        <taxon>Hexapoda</taxon>
        <taxon>Insecta</taxon>
        <taxon>Pterygota</taxon>
        <taxon>Neoptera</taxon>
        <taxon>Endopterygota</taxon>
        <taxon>Coleoptera</taxon>
        <taxon>Polyphaga</taxon>
        <taxon>Cucujiformia</taxon>
        <taxon>Coccinelloidea</taxon>
        <taxon>Coccinellidae</taxon>
        <taxon>Epilachninae</taxon>
        <taxon>Epilachnini</taxon>
        <taxon>Henosepilachna</taxon>
    </lineage>
</organism>
<proteinExistence type="predicted"/>
<keyword evidence="3" id="KW-1185">Reference proteome</keyword>
<evidence type="ECO:0000313" key="3">
    <source>
        <dbReference type="Proteomes" id="UP001431783"/>
    </source>
</evidence>
<comment type="caution">
    <text evidence="2">The sequence shown here is derived from an EMBL/GenBank/DDBJ whole genome shotgun (WGS) entry which is preliminary data.</text>
</comment>
<sequence>MEKQIALDRNISPNFRSCQLSATKKSSSSRGGGYSSAKNDKYKLRFDILKDINLSQLSNTEDIDRYGWIDKVYSKLPAGKVWSLGAIWTNLESHSGKYVDDGNGSAPCDFSEIYWKLVGLQAGQPLITQ</sequence>